<evidence type="ECO:0000313" key="3">
    <source>
        <dbReference type="Proteomes" id="UP000053424"/>
    </source>
</evidence>
<proteinExistence type="predicted"/>
<dbReference type="SMART" id="SM00256">
    <property type="entry name" value="FBOX"/>
    <property type="match status" value="1"/>
</dbReference>
<protein>
    <recommendedName>
        <fullName evidence="1">F-box domain-containing protein</fullName>
    </recommendedName>
</protein>
<dbReference type="Pfam" id="PF12937">
    <property type="entry name" value="F-box-like"/>
    <property type="match status" value="1"/>
</dbReference>
<name>A0A0C2YL77_HEBCY</name>
<dbReference type="Gene3D" id="1.20.1280.50">
    <property type="match status" value="1"/>
</dbReference>
<sequence length="514" mass="58470">MLTFLKSRALASKRLASTSMWLSDSLRTRSMPRLNDLPLEILITILEELGWRDVLQSRKTCMALYEASKTRSIWFNLCRSYLAPSATSPQMLHLERPLWAYDDQRLEFLIMRLQGAEFGWRRGNNPPSRSRRLDTNNVAFRMHLVEGGRWLLVVSQTGSVTYFDLDSATITEAILIPDQIVYPSHMIWEDIKMEMVVDMNRASPFLAFNMAFSFCFGNDTRGPTDHMIQVWHVGLVLDERQLGVGLTSKLVATFPLETNICFVYALSLRGPHIAFSIRCLGYGPVLEKTFVVDWERANGSSNYSRRLIHPLEAPYFIHLLPGAKLFVIEYCGACLFDYSNIEETTPLLSTYDPQDMVTPLWEERTLYLSPYGVSPHFYADTIRFVIRGRAGIYGVIIDCSPAPHSVEPPAQAVKLMDLPPISHFGHIHAFFGASSAIILDDQLDSFLIRYSWPNNENSVIPASWLLIKTSLEACKLGLLVDVESGRVVVCGAFEEEPRCQHVVWDFSLIYKSDF</sequence>
<dbReference type="Proteomes" id="UP000053424">
    <property type="component" value="Unassembled WGS sequence"/>
</dbReference>
<keyword evidence="3" id="KW-1185">Reference proteome</keyword>
<dbReference type="OrthoDB" id="2885124at2759"/>
<dbReference type="HOGENOM" id="CLU_040563_0_0_1"/>
<accession>A0A0C2YL77</accession>
<feature type="domain" description="F-box" evidence="1">
    <location>
        <begin position="31"/>
        <end position="77"/>
    </location>
</feature>
<evidence type="ECO:0000313" key="2">
    <source>
        <dbReference type="EMBL" id="KIM41777.1"/>
    </source>
</evidence>
<reference evidence="2 3" key="1">
    <citation type="submission" date="2014-04" db="EMBL/GenBank/DDBJ databases">
        <authorList>
            <consortium name="DOE Joint Genome Institute"/>
            <person name="Kuo A."/>
            <person name="Gay G."/>
            <person name="Dore J."/>
            <person name="Kohler A."/>
            <person name="Nagy L.G."/>
            <person name="Floudas D."/>
            <person name="Copeland A."/>
            <person name="Barry K.W."/>
            <person name="Cichocki N."/>
            <person name="Veneault-Fourrey C."/>
            <person name="LaButti K."/>
            <person name="Lindquist E.A."/>
            <person name="Lipzen A."/>
            <person name="Lundell T."/>
            <person name="Morin E."/>
            <person name="Murat C."/>
            <person name="Sun H."/>
            <person name="Tunlid A."/>
            <person name="Henrissat B."/>
            <person name="Grigoriev I.V."/>
            <person name="Hibbett D.S."/>
            <person name="Martin F."/>
            <person name="Nordberg H.P."/>
            <person name="Cantor M.N."/>
            <person name="Hua S.X."/>
        </authorList>
    </citation>
    <scope>NUCLEOTIDE SEQUENCE [LARGE SCALE GENOMIC DNA]</scope>
    <source>
        <strain evidence="3">h7</strain>
    </source>
</reference>
<dbReference type="AlphaFoldDB" id="A0A0C2YL77"/>
<reference evidence="3" key="2">
    <citation type="submission" date="2015-01" db="EMBL/GenBank/DDBJ databases">
        <title>Evolutionary Origins and Diversification of the Mycorrhizal Mutualists.</title>
        <authorList>
            <consortium name="DOE Joint Genome Institute"/>
            <consortium name="Mycorrhizal Genomics Consortium"/>
            <person name="Kohler A."/>
            <person name="Kuo A."/>
            <person name="Nagy L.G."/>
            <person name="Floudas D."/>
            <person name="Copeland A."/>
            <person name="Barry K.W."/>
            <person name="Cichocki N."/>
            <person name="Veneault-Fourrey C."/>
            <person name="LaButti K."/>
            <person name="Lindquist E.A."/>
            <person name="Lipzen A."/>
            <person name="Lundell T."/>
            <person name="Morin E."/>
            <person name="Murat C."/>
            <person name="Riley R."/>
            <person name="Ohm R."/>
            <person name="Sun H."/>
            <person name="Tunlid A."/>
            <person name="Henrissat B."/>
            <person name="Grigoriev I.V."/>
            <person name="Hibbett D.S."/>
            <person name="Martin F."/>
        </authorList>
    </citation>
    <scope>NUCLEOTIDE SEQUENCE [LARGE SCALE GENOMIC DNA]</scope>
    <source>
        <strain evidence="3">h7</strain>
    </source>
</reference>
<dbReference type="PROSITE" id="PS50181">
    <property type="entry name" value="FBOX"/>
    <property type="match status" value="1"/>
</dbReference>
<organism evidence="2 3">
    <name type="scientific">Hebeloma cylindrosporum</name>
    <dbReference type="NCBI Taxonomy" id="76867"/>
    <lineage>
        <taxon>Eukaryota</taxon>
        <taxon>Fungi</taxon>
        <taxon>Dikarya</taxon>
        <taxon>Basidiomycota</taxon>
        <taxon>Agaricomycotina</taxon>
        <taxon>Agaricomycetes</taxon>
        <taxon>Agaricomycetidae</taxon>
        <taxon>Agaricales</taxon>
        <taxon>Agaricineae</taxon>
        <taxon>Hymenogastraceae</taxon>
        <taxon>Hebeloma</taxon>
    </lineage>
</organism>
<gene>
    <name evidence="2" type="ORF">M413DRAFT_445007</name>
</gene>
<dbReference type="InterPro" id="IPR001810">
    <property type="entry name" value="F-box_dom"/>
</dbReference>
<dbReference type="InterPro" id="IPR036047">
    <property type="entry name" value="F-box-like_dom_sf"/>
</dbReference>
<evidence type="ECO:0000259" key="1">
    <source>
        <dbReference type="PROSITE" id="PS50181"/>
    </source>
</evidence>
<dbReference type="SUPFAM" id="SSF81383">
    <property type="entry name" value="F-box domain"/>
    <property type="match status" value="1"/>
</dbReference>
<dbReference type="EMBL" id="KN831779">
    <property type="protein sequence ID" value="KIM41777.1"/>
    <property type="molecule type" value="Genomic_DNA"/>
</dbReference>